<dbReference type="InterPro" id="IPR045882">
    <property type="entry name" value="GPT1/2"/>
</dbReference>
<feature type="compositionally biased region" description="Polar residues" evidence="1">
    <location>
        <begin position="1507"/>
        <end position="1516"/>
    </location>
</feature>
<reference evidence="2 3" key="1">
    <citation type="submission" date="2024-01" db="EMBL/GenBank/DDBJ databases">
        <title>The genomes of 5 underutilized Papilionoideae crops provide insights into root nodulation and disease resistanc.</title>
        <authorList>
            <person name="Jiang F."/>
        </authorList>
    </citation>
    <scope>NUCLEOTIDE SEQUENCE [LARGE SCALE GENOMIC DNA]</scope>
    <source>
        <strain evidence="2">JINMINGXINNONG_FW02</strain>
        <tissue evidence="2">Leaves</tissue>
    </source>
</reference>
<proteinExistence type="predicted"/>
<gene>
    <name evidence="2" type="ORF">VNO80_24713</name>
</gene>
<sequence>MDSITNTTLLDEDDSLLFDDSAPATADGFSCSPLIPLRSNPPQTEGGAADSENRSSSVNNRANKENADWNKPQKLNLEPHQMKRKKKGGGYNLRKSLAWNRAFFTEEGVLNPEELSMISGNASAKAGLDLEVIHEEEYVGTSIQLQEIEENLFMHSSGAVTVEDRKIGATSRFSPRPPTALAKASPAPVSLVSPYTLCANDDRPNTVKAPSKEVKVARTPGPKLDVSASTTTARTGILTAGFSKRNQNAHPATNLQKHAGIKALSKDPKTIPRNPKVGPADKRSVTRTLAKRAGKHLDNSVETHAPLIMLQSGTEANKVSETCLPRVVSDISEKKQETRLQTTKLSGLRMPSPSLGFFSMAKAPSSHSQLHKISKPCKPAKSNIPKLQNLETNSVNEARVQHLLNGGGDAQKHLLNENFSVNCSETTGSNLEAVNQQLKGEQLKTTSASMVGEIMSTKESESHLDSCQLVHMTTLSSKGSPQKSTPEIKCAAASEPKIAKIEGFIQTIPVLEQCDKVIDSKAMDHSTQVFELDRMREDCITVSATACNTEVSHVSQESRSFHEDNVQNLLLTSQECPMVKADFVSSENEMSTSKYCTVSELQLRVEDSSRDASIHYDVPCDAPGNFELQTSKITYSKTNKMLREDESLVLNPGHLLDQSEFSEVSADVISNTKDFIGSGAEKPSSCLRHTLLTRLVREVDHINREIKESHVEDSQMQLLNENPAPYKSNSKYFFTTDKFPLADNNINENSCLSDIRSPGALVRADPENGNNILHSDGDWLPTNIGSSEEMEKAVEDVHARSFNENLVPFNCNTKHCLVTNGTDFQRSGAVGAADSDNVNSILLHLNGDSLSTHVAPSEEIKKTNLFEGALCDIYTSEHNASNNHIQAMPENRDGNIRMDDLLVDDAKEGYSDILPFVEFQLNDNQTMTENKDGNLDKDDVEEGSSDILPLDEVQLDDSIQAMPVNNERNLVMDDANEGSSDMFPLAEVEVSDNIQTMSENKDGNLDMDDVEEASSDILPLDEVQLDDNIQAMPENNERNLDMDDLQVDDANEGSFDMFPLVEAEVSDNIQYMSENNDGNLDTDDSKESSSDILSLVEVQLIDNIQAISENNNENLDMDDAKEGSSNILPLVEVQLVDNIQAMSENNERNLGMDDLKECSSDTLPLVEVQVNDNIIASKHISSSAVNKVSFADVVARKSEECCSLSESSNLPASDNRHFNLRIPQFCELSSLNSKKNSDEFPDTDMLYQSKGGIYFAADSRKIINLQESAAKSKQEVLTEKLAPNAAPFSDEWFTAIDSAGQKLNQNSPNRFRPETVACDTELRDDGSSRDASMQHRVHCDVTGNIEQQTSIITYSKAEEMLCEYESLEPNHDHLVDQSEFSEVSADIISNTKDCTGSGAEKPCDHIQHSLLGQFIQEFNHSNREIEESHLTTQVQSLTENPVLYNCNSLAVSDDKFPLADSDNINESSQLFYFQGPCAVSVDSQNVDNMQLPLDGNWLSTNIASSEENKKTNIASSEENKKTNLSEHGLKGCDVRTAEHNTSNDHIQAMPENEDGNLYVDERAEHLQMNDAKKGSSDILALVEVQFKDKVVSSECNSFIEASKDSFRDVFAWKPEEHRSSESSSLPASDNLASNTRVPLVCEISVLNTTTFSEEAETNIFEKYESPNTNMEHRSKGDIYYAEDSNKIIHLQESATKSKQEVPTLKPPPNAAPFSDEWLAAIEAAGEEILTMKGGAVQNSPTEKPQHEPGPWSPVRRKNQSIGPFDCTKHSVQHSSP</sequence>
<feature type="region of interest" description="Disordered" evidence="1">
    <location>
        <begin position="266"/>
        <end position="285"/>
    </location>
</feature>
<dbReference type="Proteomes" id="UP001374584">
    <property type="component" value="Unassembled WGS sequence"/>
</dbReference>
<evidence type="ECO:0000313" key="2">
    <source>
        <dbReference type="EMBL" id="KAK7341774.1"/>
    </source>
</evidence>
<dbReference type="PANTHER" id="PTHR33737">
    <property type="entry name" value="OS05G0121800 PROTEIN"/>
    <property type="match status" value="1"/>
</dbReference>
<feature type="compositionally biased region" description="Basic and acidic residues" evidence="1">
    <location>
        <begin position="1517"/>
        <end position="1529"/>
    </location>
</feature>
<feature type="region of interest" description="Disordered" evidence="1">
    <location>
        <begin position="1507"/>
        <end position="1529"/>
    </location>
</feature>
<accession>A0AAN9LTD4</accession>
<dbReference type="EMBL" id="JAYMYR010000009">
    <property type="protein sequence ID" value="KAK7341774.1"/>
    <property type="molecule type" value="Genomic_DNA"/>
</dbReference>
<comment type="caution">
    <text evidence="2">The sequence shown here is derived from an EMBL/GenBank/DDBJ whole genome shotgun (WGS) entry which is preliminary data.</text>
</comment>
<dbReference type="PANTHER" id="PTHR33737:SF19">
    <property type="entry name" value="BNAA10G12980D PROTEIN"/>
    <property type="match status" value="1"/>
</dbReference>
<evidence type="ECO:0000313" key="3">
    <source>
        <dbReference type="Proteomes" id="UP001374584"/>
    </source>
</evidence>
<name>A0AAN9LTD4_PHACN</name>
<feature type="region of interest" description="Disordered" evidence="1">
    <location>
        <begin position="1731"/>
        <end position="1776"/>
    </location>
</feature>
<organism evidence="2 3">
    <name type="scientific">Phaseolus coccineus</name>
    <name type="common">Scarlet runner bean</name>
    <name type="synonym">Phaseolus multiflorus</name>
    <dbReference type="NCBI Taxonomy" id="3886"/>
    <lineage>
        <taxon>Eukaryota</taxon>
        <taxon>Viridiplantae</taxon>
        <taxon>Streptophyta</taxon>
        <taxon>Embryophyta</taxon>
        <taxon>Tracheophyta</taxon>
        <taxon>Spermatophyta</taxon>
        <taxon>Magnoliopsida</taxon>
        <taxon>eudicotyledons</taxon>
        <taxon>Gunneridae</taxon>
        <taxon>Pentapetalae</taxon>
        <taxon>rosids</taxon>
        <taxon>fabids</taxon>
        <taxon>Fabales</taxon>
        <taxon>Fabaceae</taxon>
        <taxon>Papilionoideae</taxon>
        <taxon>50 kb inversion clade</taxon>
        <taxon>NPAAA clade</taxon>
        <taxon>indigoferoid/millettioid clade</taxon>
        <taxon>Phaseoleae</taxon>
        <taxon>Phaseolus</taxon>
    </lineage>
</organism>
<evidence type="ECO:0000256" key="1">
    <source>
        <dbReference type="SAM" id="MobiDB-lite"/>
    </source>
</evidence>
<feature type="region of interest" description="Disordered" evidence="1">
    <location>
        <begin position="29"/>
        <end position="89"/>
    </location>
</feature>
<protein>
    <submittedName>
        <fullName evidence="2">Uncharacterized protein</fullName>
    </submittedName>
</protein>
<feature type="region of interest" description="Disordered" evidence="1">
    <location>
        <begin position="202"/>
        <end position="229"/>
    </location>
</feature>
<feature type="compositionally biased region" description="Basic and acidic residues" evidence="1">
    <location>
        <begin position="202"/>
        <end position="216"/>
    </location>
</feature>
<dbReference type="GO" id="GO:0008017">
    <property type="term" value="F:microtubule binding"/>
    <property type="evidence" value="ECO:0007669"/>
    <property type="project" value="InterPro"/>
</dbReference>
<keyword evidence="3" id="KW-1185">Reference proteome</keyword>